<dbReference type="GO" id="GO:0016020">
    <property type="term" value="C:membrane"/>
    <property type="evidence" value="ECO:0007669"/>
    <property type="project" value="TreeGrafter"/>
</dbReference>
<keyword evidence="3" id="KW-1185">Reference proteome</keyword>
<dbReference type="GO" id="GO:0000271">
    <property type="term" value="P:polysaccharide biosynthetic process"/>
    <property type="evidence" value="ECO:0007669"/>
    <property type="project" value="TreeGrafter"/>
</dbReference>
<keyword evidence="1" id="KW-0472">Membrane</keyword>
<evidence type="ECO:0000259" key="2">
    <source>
        <dbReference type="Pfam" id="PF19040"/>
    </source>
</evidence>
<feature type="domain" description="SGNH" evidence="2">
    <location>
        <begin position="217"/>
        <end position="300"/>
    </location>
</feature>
<feature type="transmembrane region" description="Helical" evidence="1">
    <location>
        <begin position="111"/>
        <end position="130"/>
    </location>
</feature>
<keyword evidence="1" id="KW-1133">Transmembrane helix</keyword>
<protein>
    <submittedName>
        <fullName evidence="4">SGNH domain-containing protein</fullName>
    </submittedName>
</protein>
<dbReference type="Pfam" id="PF19040">
    <property type="entry name" value="SGNH"/>
    <property type="match status" value="1"/>
</dbReference>
<dbReference type="InterPro" id="IPR050879">
    <property type="entry name" value="Acyltransferase_3"/>
</dbReference>
<evidence type="ECO:0000313" key="4">
    <source>
        <dbReference type="WBParaSite" id="Csp11.Scaffold630.g16818.t1"/>
    </source>
</evidence>
<accession>A0A1I7UKB0</accession>
<feature type="transmembrane region" description="Helical" evidence="1">
    <location>
        <begin position="83"/>
        <end position="105"/>
    </location>
</feature>
<reference evidence="4" key="1">
    <citation type="submission" date="2016-11" db="UniProtKB">
        <authorList>
            <consortium name="WormBaseParasite"/>
        </authorList>
    </citation>
    <scope>IDENTIFICATION</scope>
</reference>
<organism evidence="3 4">
    <name type="scientific">Caenorhabditis tropicalis</name>
    <dbReference type="NCBI Taxonomy" id="1561998"/>
    <lineage>
        <taxon>Eukaryota</taxon>
        <taxon>Metazoa</taxon>
        <taxon>Ecdysozoa</taxon>
        <taxon>Nematoda</taxon>
        <taxon>Chromadorea</taxon>
        <taxon>Rhabditida</taxon>
        <taxon>Rhabditina</taxon>
        <taxon>Rhabditomorpha</taxon>
        <taxon>Rhabditoidea</taxon>
        <taxon>Rhabditidae</taxon>
        <taxon>Peloderinae</taxon>
        <taxon>Caenorhabditis</taxon>
    </lineage>
</organism>
<keyword evidence="1" id="KW-0812">Transmembrane</keyword>
<name>A0A1I7UKB0_9PELO</name>
<proteinExistence type="predicted"/>
<dbReference type="PANTHER" id="PTHR23028:SF65">
    <property type="entry name" value="ACYLTRANSFERASE"/>
    <property type="match status" value="1"/>
</dbReference>
<dbReference type="STRING" id="1561998.A0A1I7UKB0"/>
<sequence length="303" mass="34171">MALFWIKIKSKQLPDKLKEEEDMCPKSPTTHEDFIAVSLSIIACCFLPKQIDVLVLRPIVTLATAVLIGCESQNVLLLKSKSLAYIGDISYVLYLLHWPVIAIFLGTTVQSYLFCILATLVPSVLLHHLFEKRYLKMDWRLLIPLVSALILCNSFLQNSVREHSFWNRTFPDGLQEIVEKNTAMLPFSWNHDPMASECIQEEDVGHIPGGPLAENFGFGGCPSGNGTTSIMIIGNSYVRSFRELFRSSFNHNFSEFRYVSLPEGYGFYADSPGSRKALSVTLKQVEQYKPDVIVIIARLSTIK</sequence>
<evidence type="ECO:0000256" key="1">
    <source>
        <dbReference type="SAM" id="Phobius"/>
    </source>
</evidence>
<dbReference type="PANTHER" id="PTHR23028">
    <property type="entry name" value="ACETYLTRANSFERASE"/>
    <property type="match status" value="1"/>
</dbReference>
<dbReference type="eggNOG" id="ENOG502S34G">
    <property type="taxonomic scope" value="Eukaryota"/>
</dbReference>
<dbReference type="InterPro" id="IPR043968">
    <property type="entry name" value="SGNH"/>
</dbReference>
<dbReference type="Proteomes" id="UP000095282">
    <property type="component" value="Unplaced"/>
</dbReference>
<dbReference type="AlphaFoldDB" id="A0A1I7UKB0"/>
<dbReference type="WBParaSite" id="Csp11.Scaffold630.g16818.t1">
    <property type="protein sequence ID" value="Csp11.Scaffold630.g16818.t1"/>
    <property type="gene ID" value="Csp11.Scaffold630.g16818"/>
</dbReference>
<evidence type="ECO:0000313" key="3">
    <source>
        <dbReference type="Proteomes" id="UP000095282"/>
    </source>
</evidence>